<comment type="caution">
    <text evidence="1">The sequence shown here is derived from an EMBL/GenBank/DDBJ whole genome shotgun (WGS) entry which is preliminary data.</text>
</comment>
<name>A0ABT4UIS5_9BACT</name>
<dbReference type="Proteomes" id="UP001210231">
    <property type="component" value="Unassembled WGS sequence"/>
</dbReference>
<evidence type="ECO:0000313" key="1">
    <source>
        <dbReference type="EMBL" id="MDA3614678.1"/>
    </source>
</evidence>
<protein>
    <submittedName>
        <fullName evidence="1">Uncharacterized protein</fullName>
    </submittedName>
</protein>
<gene>
    <name evidence="1" type="ORF">O3P16_07655</name>
</gene>
<keyword evidence="2" id="KW-1185">Reference proteome</keyword>
<accession>A0ABT4UIS5</accession>
<organism evidence="1 2">
    <name type="scientific">Polluticaenibacter yanchengensis</name>
    <dbReference type="NCBI Taxonomy" id="3014562"/>
    <lineage>
        <taxon>Bacteria</taxon>
        <taxon>Pseudomonadati</taxon>
        <taxon>Bacteroidota</taxon>
        <taxon>Chitinophagia</taxon>
        <taxon>Chitinophagales</taxon>
        <taxon>Chitinophagaceae</taxon>
        <taxon>Polluticaenibacter</taxon>
    </lineage>
</organism>
<reference evidence="1 2" key="1">
    <citation type="submission" date="2022-12" db="EMBL/GenBank/DDBJ databases">
        <title>Chitinophagaceae gen. sp. nov., a new member of the family Chitinophagaceae, isolated from soil in a chemical factory.</title>
        <authorList>
            <person name="Ke Z."/>
        </authorList>
    </citation>
    <scope>NUCLEOTIDE SEQUENCE [LARGE SCALE GENOMIC DNA]</scope>
    <source>
        <strain evidence="1 2">LY-5</strain>
    </source>
</reference>
<proteinExistence type="predicted"/>
<evidence type="ECO:0000313" key="2">
    <source>
        <dbReference type="Proteomes" id="UP001210231"/>
    </source>
</evidence>
<dbReference type="RefSeq" id="WP_407031004.1">
    <property type="nucleotide sequence ID" value="NZ_JAQGEF010000007.1"/>
</dbReference>
<dbReference type="EMBL" id="JAQGEF010000007">
    <property type="protein sequence ID" value="MDA3614678.1"/>
    <property type="molecule type" value="Genomic_DNA"/>
</dbReference>
<sequence length="130" mass="15163">MESKIKILSTQIAKAISERSIFEINNIAVLIEVSIKEEMEELVSEYASIEERRYLKLLTEQSKNKPGSREYVKLGYELSLAKAKKAAANRAVNNIKRTESHERLRNWVIQKYGIEDYREYLNDINQTNQP</sequence>